<accession>A0A117I4V4</accession>
<dbReference type="AlphaFoldDB" id="A0A117I4V4"/>
<reference evidence="4" key="2">
    <citation type="submission" date="2016-02" db="EMBL/GenBank/DDBJ databases">
        <title>Draft genome sequence of five rapidly growing Mycobacterium species.</title>
        <authorList>
            <person name="Katahira K."/>
            <person name="Gotou Y."/>
            <person name="Iida K."/>
            <person name="Ogura Y."/>
            <person name="Hayashi T."/>
        </authorList>
    </citation>
    <scope>NUCLEOTIDE SEQUENCE [LARGE SCALE GENOMIC DNA]</scope>
    <source>
        <strain evidence="4">JCM15654</strain>
    </source>
</reference>
<reference evidence="4" key="1">
    <citation type="journal article" date="2016" name="Genome Announc.">
        <title>Draft Genome Sequences of Five Rapidly Growing Mycobacterium Species, M. thermoresistibile, M. fortuitum subsp. acetamidolyticum, M. canariasense, M. brisbanense, and M. novocastrense.</title>
        <authorList>
            <person name="Katahira K."/>
            <person name="Ogura Y."/>
            <person name="Gotoh Y."/>
            <person name="Hayashi T."/>
        </authorList>
    </citation>
    <scope>NUCLEOTIDE SEQUENCE [LARGE SCALE GENOMIC DNA]</scope>
    <source>
        <strain evidence="4">JCM15654</strain>
    </source>
</reference>
<feature type="region of interest" description="Disordered" evidence="1">
    <location>
        <begin position="71"/>
        <end position="97"/>
    </location>
</feature>
<evidence type="ECO:0000259" key="2">
    <source>
        <dbReference type="PROSITE" id="PS51674"/>
    </source>
</evidence>
<dbReference type="Proteomes" id="UP000069620">
    <property type="component" value="Unassembled WGS sequence"/>
</dbReference>
<dbReference type="STRING" id="146020.RMCB_1638"/>
<evidence type="ECO:0000313" key="3">
    <source>
        <dbReference type="EMBL" id="GAS87542.1"/>
    </source>
</evidence>
<evidence type="ECO:0000313" key="4">
    <source>
        <dbReference type="Proteomes" id="UP000069620"/>
    </source>
</evidence>
<dbReference type="RefSeq" id="WP_062828396.1">
    <property type="nucleotide sequence ID" value="NZ_BCSX01000019.1"/>
</dbReference>
<feature type="compositionally biased region" description="Low complexity" evidence="1">
    <location>
        <begin position="75"/>
        <end position="85"/>
    </location>
</feature>
<comment type="caution">
    <text evidence="3">The sequence shown here is derived from an EMBL/GenBank/DDBJ whole genome shotgun (WGS) entry which is preliminary data.</text>
</comment>
<dbReference type="PROSITE" id="PS51674">
    <property type="entry name" value="4FE4S_WBL"/>
    <property type="match status" value="1"/>
</dbReference>
<gene>
    <name evidence="3" type="ORF">RMCB_1638</name>
</gene>
<dbReference type="OrthoDB" id="4428041at2"/>
<feature type="domain" description="4Fe-4S Wbl-type" evidence="2">
    <location>
        <begin position="22"/>
        <end position="89"/>
    </location>
</feature>
<dbReference type="EMBL" id="BCSX01000019">
    <property type="protein sequence ID" value="GAS87542.1"/>
    <property type="molecule type" value="Genomic_DNA"/>
</dbReference>
<sequence>MSNTWTDLLAAVGVAPALPGARCRGKHHLFDDAGKDEAPEVVAQRHQQALGLCRSCPALASCGRWVDSLPRSRRPPGVVAGVVHAPKPPGRPRKEPA</sequence>
<protein>
    <recommendedName>
        <fullName evidence="2">4Fe-4S Wbl-type domain-containing protein</fullName>
    </recommendedName>
</protein>
<proteinExistence type="predicted"/>
<name>A0A117I4V4_9MYCO</name>
<keyword evidence="4" id="KW-1185">Reference proteome</keyword>
<organism evidence="3 4">
    <name type="scientific">Mycolicibacterium brisbanense</name>
    <dbReference type="NCBI Taxonomy" id="146020"/>
    <lineage>
        <taxon>Bacteria</taxon>
        <taxon>Bacillati</taxon>
        <taxon>Actinomycetota</taxon>
        <taxon>Actinomycetes</taxon>
        <taxon>Mycobacteriales</taxon>
        <taxon>Mycobacteriaceae</taxon>
        <taxon>Mycolicibacterium</taxon>
    </lineage>
</organism>
<dbReference type="InterPro" id="IPR034768">
    <property type="entry name" value="4FE4S_WBL"/>
</dbReference>
<evidence type="ECO:0000256" key="1">
    <source>
        <dbReference type="SAM" id="MobiDB-lite"/>
    </source>
</evidence>